<comment type="similarity">
    <text evidence="2">Belongs to the cation diffusion facilitator (CDF) transporter (TC 2.A.4) family. SLC30A subfamily.</text>
</comment>
<sequence length="283" mass="30795">MHLSSTRKLTVALFVTVFIFLIEFLGGILSNSLALLSDAGHVFTDAFALILSLIASLIMRRPSGSKATYGYHRIGILAAFINGVTLLIIAGFILLEGYRRFINPPNVNSDVMLSIAVFGFFGNLLMVWILGHGFGDLNIKSAWLHVVGDAISSLGVIIAGLLIKYTGWLIVDPLISGFVGLIIIVGGVRVIKDSLWIFLEFVPRGFDVSAISEKISNIDGVIDVHDVHIWSIGHGMPAFSAHVVVKDCLLSEADKIRKLIESELSNAGIKHSVIQIECVCDRR</sequence>
<dbReference type="AlphaFoldDB" id="A0A7C4EL93"/>
<comment type="caution">
    <text evidence="12">The sequence shown here is derived from an EMBL/GenBank/DDBJ whole genome shotgun (WGS) entry which is preliminary data.</text>
</comment>
<evidence type="ECO:0000256" key="9">
    <source>
        <dbReference type="SAM" id="Phobius"/>
    </source>
</evidence>
<feature type="domain" description="Cation efflux protein cytoplasmic" evidence="11">
    <location>
        <begin position="203"/>
        <end position="277"/>
    </location>
</feature>
<dbReference type="InterPro" id="IPR058533">
    <property type="entry name" value="Cation_efflux_TM"/>
</dbReference>
<feature type="transmembrane region" description="Helical" evidence="9">
    <location>
        <begin position="111"/>
        <end position="130"/>
    </location>
</feature>
<feature type="transmembrane region" description="Helical" evidence="9">
    <location>
        <begin position="142"/>
        <end position="163"/>
    </location>
</feature>
<protein>
    <submittedName>
        <fullName evidence="12">Cation transporter</fullName>
    </submittedName>
</protein>
<organism evidence="12">
    <name type="scientific">Thermodesulfovibrio aggregans</name>
    <dbReference type="NCBI Taxonomy" id="86166"/>
    <lineage>
        <taxon>Bacteria</taxon>
        <taxon>Pseudomonadati</taxon>
        <taxon>Nitrospirota</taxon>
        <taxon>Thermodesulfovibrionia</taxon>
        <taxon>Thermodesulfovibrionales</taxon>
        <taxon>Thermodesulfovibrionaceae</taxon>
        <taxon>Thermodesulfovibrio</taxon>
    </lineage>
</organism>
<evidence type="ECO:0000256" key="6">
    <source>
        <dbReference type="ARBA" id="ARBA00022989"/>
    </source>
</evidence>
<comment type="subcellular location">
    <subcellularLocation>
        <location evidence="1">Membrane</location>
        <topology evidence="1">Multi-pass membrane protein</topology>
    </subcellularLocation>
</comment>
<dbReference type="GO" id="GO:0005385">
    <property type="term" value="F:zinc ion transmembrane transporter activity"/>
    <property type="evidence" value="ECO:0007669"/>
    <property type="project" value="TreeGrafter"/>
</dbReference>
<dbReference type="EMBL" id="DTHO01000040">
    <property type="protein sequence ID" value="HGG99564.1"/>
    <property type="molecule type" value="Genomic_DNA"/>
</dbReference>
<reference evidence="12" key="1">
    <citation type="journal article" date="2020" name="mSystems">
        <title>Genome- and Community-Level Interaction Insights into Carbon Utilization and Element Cycling Functions of Hydrothermarchaeota in Hydrothermal Sediment.</title>
        <authorList>
            <person name="Zhou Z."/>
            <person name="Liu Y."/>
            <person name="Xu W."/>
            <person name="Pan J."/>
            <person name="Luo Z.H."/>
            <person name="Li M."/>
        </authorList>
    </citation>
    <scope>NUCLEOTIDE SEQUENCE [LARGE SCALE GENOMIC DNA]</scope>
    <source>
        <strain evidence="12">SpSt-788</strain>
    </source>
</reference>
<keyword evidence="8 9" id="KW-0472">Membrane</keyword>
<dbReference type="InterPro" id="IPR027470">
    <property type="entry name" value="Cation_efflux_CTD"/>
</dbReference>
<dbReference type="SUPFAM" id="SSF160240">
    <property type="entry name" value="Cation efflux protein cytoplasmic domain-like"/>
    <property type="match status" value="1"/>
</dbReference>
<keyword evidence="5" id="KW-0864">Zinc transport</keyword>
<keyword evidence="5" id="KW-0862">Zinc</keyword>
<dbReference type="NCBIfam" id="TIGR01297">
    <property type="entry name" value="CDF"/>
    <property type="match status" value="1"/>
</dbReference>
<dbReference type="Pfam" id="PF01545">
    <property type="entry name" value="Cation_efflux"/>
    <property type="match status" value="1"/>
</dbReference>
<dbReference type="Gene3D" id="3.30.70.1350">
    <property type="entry name" value="Cation efflux protein, cytoplasmic domain"/>
    <property type="match status" value="1"/>
</dbReference>
<evidence type="ECO:0000256" key="3">
    <source>
        <dbReference type="ARBA" id="ARBA00022448"/>
    </source>
</evidence>
<dbReference type="GO" id="GO:0005886">
    <property type="term" value="C:plasma membrane"/>
    <property type="evidence" value="ECO:0007669"/>
    <property type="project" value="TreeGrafter"/>
</dbReference>
<accession>A0A7C4EL93</accession>
<dbReference type="PANTHER" id="PTHR11562:SF17">
    <property type="entry name" value="RE54080P-RELATED"/>
    <property type="match status" value="1"/>
</dbReference>
<evidence type="ECO:0000256" key="4">
    <source>
        <dbReference type="ARBA" id="ARBA00022692"/>
    </source>
</evidence>
<evidence type="ECO:0000256" key="7">
    <source>
        <dbReference type="ARBA" id="ARBA00023065"/>
    </source>
</evidence>
<dbReference type="Gene3D" id="1.20.1510.10">
    <property type="entry name" value="Cation efflux protein transmembrane domain"/>
    <property type="match status" value="1"/>
</dbReference>
<feature type="transmembrane region" description="Helical" evidence="9">
    <location>
        <begin position="12"/>
        <end position="36"/>
    </location>
</feature>
<dbReference type="InterPro" id="IPR002524">
    <property type="entry name" value="Cation_efflux"/>
</dbReference>
<evidence type="ECO:0000259" key="11">
    <source>
        <dbReference type="Pfam" id="PF16916"/>
    </source>
</evidence>
<dbReference type="InterPro" id="IPR027469">
    <property type="entry name" value="Cation_efflux_TMD_sf"/>
</dbReference>
<proteinExistence type="inferred from homology"/>
<dbReference type="InterPro" id="IPR050681">
    <property type="entry name" value="CDF/SLC30A"/>
</dbReference>
<dbReference type="SUPFAM" id="SSF161111">
    <property type="entry name" value="Cation efflux protein transmembrane domain-like"/>
    <property type="match status" value="1"/>
</dbReference>
<gene>
    <name evidence="12" type="ORF">ENV75_03825</name>
</gene>
<keyword evidence="4 9" id="KW-0812">Transmembrane</keyword>
<evidence type="ECO:0000313" key="12">
    <source>
        <dbReference type="EMBL" id="HGG99564.1"/>
    </source>
</evidence>
<evidence type="ECO:0000259" key="10">
    <source>
        <dbReference type="Pfam" id="PF01545"/>
    </source>
</evidence>
<dbReference type="PANTHER" id="PTHR11562">
    <property type="entry name" value="CATION EFFLUX PROTEIN/ ZINC TRANSPORTER"/>
    <property type="match status" value="1"/>
</dbReference>
<keyword evidence="3" id="KW-0813">Transport</keyword>
<keyword evidence="7" id="KW-0406">Ion transport</keyword>
<feature type="transmembrane region" description="Helical" evidence="9">
    <location>
        <begin position="71"/>
        <end position="95"/>
    </location>
</feature>
<dbReference type="Pfam" id="PF16916">
    <property type="entry name" value="ZT_dimer"/>
    <property type="match status" value="1"/>
</dbReference>
<evidence type="ECO:0000256" key="2">
    <source>
        <dbReference type="ARBA" id="ARBA00008873"/>
    </source>
</evidence>
<feature type="domain" description="Cation efflux protein transmembrane" evidence="10">
    <location>
        <begin position="9"/>
        <end position="196"/>
    </location>
</feature>
<feature type="transmembrane region" description="Helical" evidence="9">
    <location>
        <begin position="169"/>
        <end position="191"/>
    </location>
</feature>
<dbReference type="InterPro" id="IPR036837">
    <property type="entry name" value="Cation_efflux_CTD_sf"/>
</dbReference>
<evidence type="ECO:0000256" key="1">
    <source>
        <dbReference type="ARBA" id="ARBA00004141"/>
    </source>
</evidence>
<keyword evidence="6 9" id="KW-1133">Transmembrane helix</keyword>
<evidence type="ECO:0000256" key="8">
    <source>
        <dbReference type="ARBA" id="ARBA00023136"/>
    </source>
</evidence>
<feature type="transmembrane region" description="Helical" evidence="9">
    <location>
        <begin position="42"/>
        <end position="59"/>
    </location>
</feature>
<name>A0A7C4EL93_9BACT</name>
<evidence type="ECO:0000256" key="5">
    <source>
        <dbReference type="ARBA" id="ARBA00022906"/>
    </source>
</evidence>